<keyword evidence="4" id="KW-1185">Reference proteome</keyword>
<dbReference type="EMBL" id="LUEZ02000053">
    <property type="protein sequence ID" value="RDB21928.1"/>
    <property type="molecule type" value="Genomic_DNA"/>
</dbReference>
<dbReference type="PANTHER" id="PTHR43625:SF40">
    <property type="entry name" value="ALDO-KETO REDUCTASE YAKC [NADP(+)]"/>
    <property type="match status" value="1"/>
</dbReference>
<feature type="domain" description="NADP-dependent oxidoreductase" evidence="2">
    <location>
        <begin position="159"/>
        <end position="282"/>
    </location>
</feature>
<gene>
    <name evidence="3" type="primary">yakc_1</name>
    <name evidence="3" type="ORF">Hypma_010916</name>
</gene>
<dbReference type="SUPFAM" id="SSF51430">
    <property type="entry name" value="NAD(P)-linked oxidoreductase"/>
    <property type="match status" value="1"/>
</dbReference>
<dbReference type="OrthoDB" id="37537at2759"/>
<protein>
    <submittedName>
        <fullName evidence="3">Aldo-keto reductase yakc [NADP(+)]</fullName>
    </submittedName>
</protein>
<comment type="caution">
    <text evidence="3">The sequence shown here is derived from an EMBL/GenBank/DDBJ whole genome shotgun (WGS) entry which is preliminary data.</text>
</comment>
<dbReference type="InterPro" id="IPR023210">
    <property type="entry name" value="NADP_OxRdtase_dom"/>
</dbReference>
<evidence type="ECO:0000259" key="2">
    <source>
        <dbReference type="Pfam" id="PF00248"/>
    </source>
</evidence>
<name>A0A369JJA0_HYPMA</name>
<evidence type="ECO:0000256" key="1">
    <source>
        <dbReference type="ARBA" id="ARBA00023002"/>
    </source>
</evidence>
<dbReference type="PRINTS" id="PR00069">
    <property type="entry name" value="ALDKETRDTASE"/>
</dbReference>
<organism evidence="3 4">
    <name type="scientific">Hypsizygus marmoreus</name>
    <name type="common">White beech mushroom</name>
    <name type="synonym">Agaricus marmoreus</name>
    <dbReference type="NCBI Taxonomy" id="39966"/>
    <lineage>
        <taxon>Eukaryota</taxon>
        <taxon>Fungi</taxon>
        <taxon>Dikarya</taxon>
        <taxon>Basidiomycota</taxon>
        <taxon>Agaricomycotina</taxon>
        <taxon>Agaricomycetes</taxon>
        <taxon>Agaricomycetidae</taxon>
        <taxon>Agaricales</taxon>
        <taxon>Tricholomatineae</taxon>
        <taxon>Lyophyllaceae</taxon>
        <taxon>Hypsizygus</taxon>
    </lineage>
</organism>
<accession>A0A369JJA0</accession>
<proteinExistence type="predicted"/>
<dbReference type="AlphaFoldDB" id="A0A369JJA0"/>
<dbReference type="InParanoid" id="A0A369JJA0"/>
<dbReference type="InterPro" id="IPR050791">
    <property type="entry name" value="Aldo-Keto_reductase"/>
</dbReference>
<dbReference type="STRING" id="39966.A0A369JJA0"/>
<dbReference type="GO" id="GO:0016491">
    <property type="term" value="F:oxidoreductase activity"/>
    <property type="evidence" value="ECO:0007669"/>
    <property type="project" value="UniProtKB-KW"/>
</dbReference>
<dbReference type="InterPro" id="IPR020471">
    <property type="entry name" value="AKR"/>
</dbReference>
<dbReference type="Pfam" id="PF00248">
    <property type="entry name" value="Aldo_ket_red"/>
    <property type="match status" value="2"/>
</dbReference>
<reference evidence="3" key="1">
    <citation type="submission" date="2018-04" db="EMBL/GenBank/DDBJ databases">
        <title>Whole genome sequencing of Hypsizygus marmoreus.</title>
        <authorList>
            <person name="Choi I.-G."/>
            <person name="Min B."/>
            <person name="Kim J.-G."/>
            <person name="Kim S."/>
            <person name="Oh Y.-L."/>
            <person name="Kong W.-S."/>
            <person name="Park H."/>
            <person name="Jeong J."/>
            <person name="Song E.-S."/>
        </authorList>
    </citation>
    <scope>NUCLEOTIDE SEQUENCE [LARGE SCALE GENOMIC DNA]</scope>
    <source>
        <strain evidence="3">51987-8</strain>
    </source>
</reference>
<sequence>MSSPLIRRKIGNALVPPIGFGAMGISAAYGPVGSDEERFKVLDAAYEQGCTHWDTADVYGDSEQLIGKWFKRTGKRNDIFLATKFGITLTGIRGDPDYIRQQVEKSLQNLGVETIDLYYAHRIDPKTPIEVTVGILAELVKEGKIKNIVSPFVLDIFDRKLELLTTARELGVTIVSYAPLGRGLLTGKYKSLDDFDKTDYRRIIPKYSPENFPKILDVIKQLEEIGSKHNATSGQVSLAWVLAQGDDFVTIPGTKKIKYLEENLSAVKVKLSPEEVDAITTIAKNAEIPGDRYDALMNATLYVNSPEPTV</sequence>
<evidence type="ECO:0000313" key="4">
    <source>
        <dbReference type="Proteomes" id="UP000076154"/>
    </source>
</evidence>
<dbReference type="Gene3D" id="3.20.20.100">
    <property type="entry name" value="NADP-dependent oxidoreductase domain"/>
    <property type="match status" value="2"/>
</dbReference>
<dbReference type="Proteomes" id="UP000076154">
    <property type="component" value="Unassembled WGS sequence"/>
</dbReference>
<dbReference type="PANTHER" id="PTHR43625">
    <property type="entry name" value="AFLATOXIN B1 ALDEHYDE REDUCTASE"/>
    <property type="match status" value="1"/>
</dbReference>
<evidence type="ECO:0000313" key="3">
    <source>
        <dbReference type="EMBL" id="RDB21928.1"/>
    </source>
</evidence>
<dbReference type="InterPro" id="IPR036812">
    <property type="entry name" value="NAD(P)_OxRdtase_dom_sf"/>
</dbReference>
<dbReference type="GO" id="GO:0005737">
    <property type="term" value="C:cytoplasm"/>
    <property type="evidence" value="ECO:0007669"/>
    <property type="project" value="TreeGrafter"/>
</dbReference>
<feature type="domain" description="NADP-dependent oxidoreductase" evidence="2">
    <location>
        <begin position="17"/>
        <end position="148"/>
    </location>
</feature>
<keyword evidence="1" id="KW-0560">Oxidoreductase</keyword>